<keyword evidence="3 6" id="KW-1133">Transmembrane helix</keyword>
<evidence type="ECO:0000256" key="2">
    <source>
        <dbReference type="ARBA" id="ARBA00022692"/>
    </source>
</evidence>
<evidence type="ECO:0000256" key="1">
    <source>
        <dbReference type="ARBA" id="ARBA00004370"/>
    </source>
</evidence>
<protein>
    <recommendedName>
        <fullName evidence="7">G-protein coupled receptors family 1 profile domain-containing protein</fullName>
    </recommendedName>
</protein>
<dbReference type="GO" id="GO:0016020">
    <property type="term" value="C:membrane"/>
    <property type="evidence" value="ECO:0007669"/>
    <property type="project" value="UniProtKB-SubCell"/>
</dbReference>
<comment type="similarity">
    <text evidence="5">Belongs to the G-protein coupled receptor 1 family.</text>
</comment>
<evidence type="ECO:0000313" key="8">
    <source>
        <dbReference type="EMBL" id="KAK0420552.1"/>
    </source>
</evidence>
<dbReference type="InterPro" id="IPR000276">
    <property type="entry name" value="GPCR_Rhodpsn"/>
</dbReference>
<feature type="transmembrane region" description="Helical" evidence="6">
    <location>
        <begin position="132"/>
        <end position="155"/>
    </location>
</feature>
<dbReference type="PROSITE" id="PS50262">
    <property type="entry name" value="G_PROTEIN_RECEP_F1_2"/>
    <property type="match status" value="1"/>
</dbReference>
<dbReference type="SMART" id="SM01381">
    <property type="entry name" value="7TM_GPCR_Srsx"/>
    <property type="match status" value="1"/>
</dbReference>
<evidence type="ECO:0000313" key="9">
    <source>
        <dbReference type="Proteomes" id="UP001175271"/>
    </source>
</evidence>
<reference evidence="8" key="1">
    <citation type="submission" date="2023-06" db="EMBL/GenBank/DDBJ databases">
        <title>Genomic analysis of the entomopathogenic nematode Steinernema hermaphroditum.</title>
        <authorList>
            <person name="Schwarz E.M."/>
            <person name="Heppert J.K."/>
            <person name="Baniya A."/>
            <person name="Schwartz H.T."/>
            <person name="Tan C.-H."/>
            <person name="Antoshechkin I."/>
            <person name="Sternberg P.W."/>
            <person name="Goodrich-Blair H."/>
            <person name="Dillman A.R."/>
        </authorList>
    </citation>
    <scope>NUCLEOTIDE SEQUENCE</scope>
    <source>
        <strain evidence="8">PS9179</strain>
        <tissue evidence="8">Whole animal</tissue>
    </source>
</reference>
<feature type="transmembrane region" description="Helical" evidence="6">
    <location>
        <begin position="215"/>
        <end position="240"/>
    </location>
</feature>
<keyword evidence="4 6" id="KW-0472">Membrane</keyword>
<accession>A0AA39ICK7</accession>
<keyword evidence="5" id="KW-0807">Transducer</keyword>
<dbReference type="SUPFAM" id="SSF81321">
    <property type="entry name" value="Family A G protein-coupled receptor-like"/>
    <property type="match status" value="1"/>
</dbReference>
<feature type="transmembrane region" description="Helical" evidence="6">
    <location>
        <begin position="20"/>
        <end position="42"/>
    </location>
</feature>
<organism evidence="8 9">
    <name type="scientific">Steinernema hermaphroditum</name>
    <dbReference type="NCBI Taxonomy" id="289476"/>
    <lineage>
        <taxon>Eukaryota</taxon>
        <taxon>Metazoa</taxon>
        <taxon>Ecdysozoa</taxon>
        <taxon>Nematoda</taxon>
        <taxon>Chromadorea</taxon>
        <taxon>Rhabditida</taxon>
        <taxon>Tylenchina</taxon>
        <taxon>Panagrolaimomorpha</taxon>
        <taxon>Strongyloidoidea</taxon>
        <taxon>Steinernematidae</taxon>
        <taxon>Steinernema</taxon>
    </lineage>
</organism>
<evidence type="ECO:0000256" key="6">
    <source>
        <dbReference type="SAM" id="Phobius"/>
    </source>
</evidence>
<dbReference type="PANTHER" id="PTHR23360">
    <property type="entry name" value="G-PROTEIN COUPLED RECEPTORS FAMILY 1 PROFILE DOMAIN-CONTAINING PROTEIN-RELATED"/>
    <property type="match status" value="1"/>
</dbReference>
<dbReference type="PROSITE" id="PS00237">
    <property type="entry name" value="G_PROTEIN_RECEP_F1_1"/>
    <property type="match status" value="1"/>
</dbReference>
<dbReference type="Gene3D" id="1.20.1070.10">
    <property type="entry name" value="Rhodopsin 7-helix transmembrane proteins"/>
    <property type="match status" value="1"/>
</dbReference>
<feature type="transmembrane region" description="Helical" evidence="6">
    <location>
        <begin position="93"/>
        <end position="111"/>
    </location>
</feature>
<gene>
    <name evidence="8" type="ORF">QR680_014751</name>
</gene>
<keyword evidence="2 5" id="KW-0812">Transmembrane</keyword>
<dbReference type="InterPro" id="IPR019424">
    <property type="entry name" value="7TM_GPCR_Srsx"/>
</dbReference>
<evidence type="ECO:0000259" key="7">
    <source>
        <dbReference type="PROSITE" id="PS50262"/>
    </source>
</evidence>
<evidence type="ECO:0000256" key="5">
    <source>
        <dbReference type="RuleBase" id="RU000688"/>
    </source>
</evidence>
<dbReference type="PRINTS" id="PR00237">
    <property type="entry name" value="GPCRRHODOPSN"/>
</dbReference>
<evidence type="ECO:0000256" key="3">
    <source>
        <dbReference type="ARBA" id="ARBA00022989"/>
    </source>
</evidence>
<feature type="transmembrane region" description="Helical" evidence="6">
    <location>
        <begin position="175"/>
        <end position="194"/>
    </location>
</feature>
<dbReference type="Proteomes" id="UP001175271">
    <property type="component" value="Unassembled WGS sequence"/>
</dbReference>
<dbReference type="GO" id="GO:0004930">
    <property type="term" value="F:G protein-coupled receptor activity"/>
    <property type="evidence" value="ECO:0007669"/>
    <property type="project" value="UniProtKB-KW"/>
</dbReference>
<dbReference type="AlphaFoldDB" id="A0AA39ICK7"/>
<keyword evidence="5" id="KW-0297">G-protein coupled receptor</keyword>
<comment type="subcellular location">
    <subcellularLocation>
        <location evidence="1">Membrane</location>
    </subcellularLocation>
</comment>
<dbReference type="InterPro" id="IPR047130">
    <property type="entry name" value="7TM_GPCR_Srsx_nematod"/>
</dbReference>
<dbReference type="CDD" id="cd00637">
    <property type="entry name" value="7tm_classA_rhodopsin-like"/>
    <property type="match status" value="1"/>
</dbReference>
<proteinExistence type="inferred from homology"/>
<feature type="domain" description="G-protein coupled receptors family 1 profile" evidence="7">
    <location>
        <begin position="34"/>
        <end position="269"/>
    </location>
</feature>
<name>A0AA39ICK7_9BILA</name>
<feature type="transmembrane region" description="Helical" evidence="6">
    <location>
        <begin position="252"/>
        <end position="271"/>
    </location>
</feature>
<dbReference type="Pfam" id="PF10320">
    <property type="entry name" value="7TM_GPCR_Srsx"/>
    <property type="match status" value="1"/>
</dbReference>
<comment type="caution">
    <text evidence="8">The sequence shown here is derived from an EMBL/GenBank/DDBJ whole genome shotgun (WGS) entry which is preliminary data.</text>
</comment>
<keyword evidence="9" id="KW-1185">Reference proteome</keyword>
<keyword evidence="5" id="KW-0675">Receptor</keyword>
<feature type="transmembrane region" description="Helical" evidence="6">
    <location>
        <begin position="54"/>
        <end position="73"/>
    </location>
</feature>
<dbReference type="InterPro" id="IPR017452">
    <property type="entry name" value="GPCR_Rhodpsn_7TM"/>
</dbReference>
<evidence type="ECO:0000256" key="4">
    <source>
        <dbReference type="ARBA" id="ARBA00023136"/>
    </source>
</evidence>
<dbReference type="EMBL" id="JAUCMV010000002">
    <property type="protein sequence ID" value="KAK0420552.1"/>
    <property type="molecule type" value="Genomic_DNA"/>
</dbReference>
<sequence>MALTNWNMSQGELLLFSHYLAPYFIVIFALSIVFNGILIVVTIRSPRLRSNCNILIALQALCDIGITFSVPVYAYNTYRNRLVSVSACFLTQLLPNAAGNCTTLLMLLTALDRYLSVAYPLWYNSLNQTRYLAFYFVVCALDAAVFTVVPLLLPTDHHQVLCFLTDAMTERMKNGWVACQAIIVVSVLIVYWKLHRFLKYRPVGSDRETRSVIKALHALVLVYSLGWGASICIMCVSRILISDPNIVQAEGIVQAVFCAFNITVPCVIYYCQSSLYRKEIRLFFGIKSDVATSNARNNIM</sequence>